<protein>
    <submittedName>
        <fullName evidence="1">Uncharacterized protein</fullName>
    </submittedName>
</protein>
<dbReference type="RefSeq" id="WP_190898794.1">
    <property type="nucleotide sequence ID" value="NZ_JACJTE010000024.1"/>
</dbReference>
<sequence length="60" mass="6608">MVPNWASDAIASDEVMSILHLSHFGVIVSPPYKKLAMAIGEVFDTKTKLSNLCSFCFSMK</sequence>
<accession>A0ABR8EZ81</accession>
<keyword evidence="2" id="KW-1185">Reference proteome</keyword>
<gene>
    <name evidence="1" type="ORF">H6G95_20555</name>
</gene>
<evidence type="ECO:0000313" key="2">
    <source>
        <dbReference type="Proteomes" id="UP000604661"/>
    </source>
</evidence>
<reference evidence="1 2" key="1">
    <citation type="journal article" date="2020" name="ISME J.">
        <title>Comparative genomics reveals insights into cyanobacterial evolution and habitat adaptation.</title>
        <authorList>
            <person name="Chen M.Y."/>
            <person name="Teng W.K."/>
            <person name="Zhao L."/>
            <person name="Hu C.X."/>
            <person name="Zhou Y.K."/>
            <person name="Han B.P."/>
            <person name="Song L.R."/>
            <person name="Shu W.S."/>
        </authorList>
    </citation>
    <scope>NUCLEOTIDE SEQUENCE [LARGE SCALE GENOMIC DNA]</scope>
    <source>
        <strain evidence="1 2">FACHB-391</strain>
    </source>
</reference>
<proteinExistence type="predicted"/>
<dbReference type="EMBL" id="JACJTE010000024">
    <property type="protein sequence ID" value="MBD2562966.1"/>
    <property type="molecule type" value="Genomic_DNA"/>
</dbReference>
<name>A0ABR8EZ81_NOSLI</name>
<evidence type="ECO:0000313" key="1">
    <source>
        <dbReference type="EMBL" id="MBD2562966.1"/>
    </source>
</evidence>
<dbReference type="Proteomes" id="UP000604661">
    <property type="component" value="Unassembled WGS sequence"/>
</dbReference>
<organism evidence="1 2">
    <name type="scientific">Nostoc linckia FACHB-391</name>
    <dbReference type="NCBI Taxonomy" id="2692906"/>
    <lineage>
        <taxon>Bacteria</taxon>
        <taxon>Bacillati</taxon>
        <taxon>Cyanobacteriota</taxon>
        <taxon>Cyanophyceae</taxon>
        <taxon>Nostocales</taxon>
        <taxon>Nostocaceae</taxon>
        <taxon>Nostoc</taxon>
    </lineage>
</organism>
<comment type="caution">
    <text evidence="1">The sequence shown here is derived from an EMBL/GenBank/DDBJ whole genome shotgun (WGS) entry which is preliminary data.</text>
</comment>